<reference evidence="5 6" key="1">
    <citation type="journal article" date="2016" name="Nat. Commun.">
        <title>Ectomycorrhizal ecology is imprinted in the genome of the dominant symbiotic fungus Cenococcum geophilum.</title>
        <authorList>
            <consortium name="DOE Joint Genome Institute"/>
            <person name="Peter M."/>
            <person name="Kohler A."/>
            <person name="Ohm R.A."/>
            <person name="Kuo A."/>
            <person name="Krutzmann J."/>
            <person name="Morin E."/>
            <person name="Arend M."/>
            <person name="Barry K.W."/>
            <person name="Binder M."/>
            <person name="Choi C."/>
            <person name="Clum A."/>
            <person name="Copeland A."/>
            <person name="Grisel N."/>
            <person name="Haridas S."/>
            <person name="Kipfer T."/>
            <person name="LaButti K."/>
            <person name="Lindquist E."/>
            <person name="Lipzen A."/>
            <person name="Maire R."/>
            <person name="Meier B."/>
            <person name="Mihaltcheva S."/>
            <person name="Molinier V."/>
            <person name="Murat C."/>
            <person name="Poggeler S."/>
            <person name="Quandt C.A."/>
            <person name="Sperisen C."/>
            <person name="Tritt A."/>
            <person name="Tisserant E."/>
            <person name="Crous P.W."/>
            <person name="Henrissat B."/>
            <person name="Nehls U."/>
            <person name="Egli S."/>
            <person name="Spatafora J.W."/>
            <person name="Grigoriev I.V."/>
            <person name="Martin F.M."/>
        </authorList>
    </citation>
    <scope>NUCLEOTIDE SEQUENCE [LARGE SCALE GENOMIC DNA]</scope>
    <source>
        <strain evidence="5 6">CBS 207.34</strain>
    </source>
</reference>
<dbReference type="Pfam" id="PF01585">
    <property type="entry name" value="G-patch"/>
    <property type="match status" value="1"/>
</dbReference>
<dbReference type="PROSITE" id="PS50174">
    <property type="entry name" value="G_PATCH"/>
    <property type="match status" value="1"/>
</dbReference>
<dbReference type="InterPro" id="IPR045211">
    <property type="entry name" value="TFP11/STIP/Ntr1"/>
</dbReference>
<evidence type="ECO:0000259" key="4">
    <source>
        <dbReference type="PROSITE" id="PS50174"/>
    </source>
</evidence>
<accession>A0A8E2F0I5</accession>
<dbReference type="PANTHER" id="PTHR23329">
    <property type="entry name" value="TUFTELIN-INTERACTING PROTEIN 11-RELATED"/>
    <property type="match status" value="1"/>
</dbReference>
<evidence type="ECO:0000313" key="6">
    <source>
        <dbReference type="Proteomes" id="UP000250140"/>
    </source>
</evidence>
<evidence type="ECO:0000256" key="1">
    <source>
        <dbReference type="ARBA" id="ARBA00010900"/>
    </source>
</evidence>
<name>A0A8E2F0I5_9PEZI</name>
<organism evidence="5 6">
    <name type="scientific">Glonium stellatum</name>
    <dbReference type="NCBI Taxonomy" id="574774"/>
    <lineage>
        <taxon>Eukaryota</taxon>
        <taxon>Fungi</taxon>
        <taxon>Dikarya</taxon>
        <taxon>Ascomycota</taxon>
        <taxon>Pezizomycotina</taxon>
        <taxon>Dothideomycetes</taxon>
        <taxon>Pleosporomycetidae</taxon>
        <taxon>Gloniales</taxon>
        <taxon>Gloniaceae</taxon>
        <taxon>Glonium</taxon>
    </lineage>
</organism>
<dbReference type="OrthoDB" id="4822at2759"/>
<dbReference type="PANTHER" id="PTHR23329:SF1">
    <property type="entry name" value="TUFTELIN-INTERACTING PROTEIN 11"/>
    <property type="match status" value="1"/>
</dbReference>
<feature type="compositionally biased region" description="Basic and acidic residues" evidence="3">
    <location>
        <begin position="44"/>
        <end position="64"/>
    </location>
</feature>
<dbReference type="Pfam" id="PF07842">
    <property type="entry name" value="GCFC"/>
    <property type="match status" value="1"/>
</dbReference>
<keyword evidence="2" id="KW-0175">Coiled coil</keyword>
<feature type="domain" description="G-patch" evidence="4">
    <location>
        <begin position="1"/>
        <end position="46"/>
    </location>
</feature>
<dbReference type="GO" id="GO:0000390">
    <property type="term" value="P:spliceosomal complex disassembly"/>
    <property type="evidence" value="ECO:0007669"/>
    <property type="project" value="InterPro"/>
</dbReference>
<proteinExistence type="inferred from homology"/>
<dbReference type="SMART" id="SM00443">
    <property type="entry name" value="G_patch"/>
    <property type="match status" value="1"/>
</dbReference>
<gene>
    <name evidence="5" type="ORF">AOQ84DRAFT_293401</name>
</gene>
<dbReference type="InterPro" id="IPR022783">
    <property type="entry name" value="GCFC_dom"/>
</dbReference>
<dbReference type="AlphaFoldDB" id="A0A8E2F0I5"/>
<comment type="similarity">
    <text evidence="1">Belongs to the TFP11/STIP family.</text>
</comment>
<feature type="compositionally biased region" description="Low complexity" evidence="3">
    <location>
        <begin position="85"/>
        <end position="97"/>
    </location>
</feature>
<keyword evidence="6" id="KW-1185">Reference proteome</keyword>
<dbReference type="EMBL" id="KV749672">
    <property type="protein sequence ID" value="OCL08335.1"/>
    <property type="molecule type" value="Genomic_DNA"/>
</dbReference>
<dbReference type="Proteomes" id="UP000250140">
    <property type="component" value="Unassembled WGS sequence"/>
</dbReference>
<feature type="region of interest" description="Disordered" evidence="3">
    <location>
        <begin position="588"/>
        <end position="611"/>
    </location>
</feature>
<dbReference type="InterPro" id="IPR000467">
    <property type="entry name" value="G_patch_dom"/>
</dbReference>
<dbReference type="GO" id="GO:0071008">
    <property type="term" value="C:U2-type post-mRNA release spliceosomal complex"/>
    <property type="evidence" value="ECO:0007669"/>
    <property type="project" value="TreeGrafter"/>
</dbReference>
<sequence>MSFAAKMMAKMGYQEGQGLGKSGEGILNPIDVKLRPKGAGVGAVKEKTEQAKAEAKRAAERRGEEYEDSSEEERKARRRRKEITRSGTGSGASTPGGFTRQKVKYRTAADIEAAADGLHVPNVLKSIIDATGKETKLLTSAAGLLTPLGSALSTETEAEKIAKRARLELEAFADAWNDLTEKKKFLDLEEDQLQQEIDEHEEEVRKIQGVADAIAALNQVDLNRPSTVDEATARWEEVVTQLETLQVEYRNEIQQFALSEAAVAAIHPLFKQEMLDWEPLEKPMHLVPYIHRLRVILGINKDAIALLGAGDSFDSVRRHKSTTPYETMVYTLWLPKVRTAITNEWDAHLPTALIALVEAWKDILPPFIYHNVINQLIVQKLSAAVQSWNPRTALKKRHSTPLPHIWLFPWLQYLSDHHVDPRNSSGLLADIKRKFRLALDTWDLSRGVMPGLENWREVLRGELDNALVRHLLPRLAVLLSSDFEVDPSDQDLKPLEQVLAWNSFFKPSIMAQLLLAEFFPKWLNVLHLWLTSEPNYEEVGQWFTWWKGRFPNEINAVRAISEMWDKGLEMMNLALDLGDRAKTELPLPTAGPARPVLAPPGTPMKVGSAMSEPRSARKEVIEETTFKDVVEAWCGEESLLLIPLREAHEVTGLPLFRITASATGRGGVIVYLKGDIVWAQNKKDRSVWEPVGLEEGLVLKAEGK</sequence>
<evidence type="ECO:0000256" key="3">
    <source>
        <dbReference type="SAM" id="MobiDB-lite"/>
    </source>
</evidence>
<protein>
    <submittedName>
        <fullName evidence="5">G-patch domain-containing protein</fullName>
    </submittedName>
</protein>
<feature type="region of interest" description="Disordered" evidence="3">
    <location>
        <begin position="38"/>
        <end position="100"/>
    </location>
</feature>
<dbReference type="GO" id="GO:0003676">
    <property type="term" value="F:nucleic acid binding"/>
    <property type="evidence" value="ECO:0007669"/>
    <property type="project" value="InterPro"/>
</dbReference>
<feature type="coiled-coil region" evidence="2">
    <location>
        <begin position="183"/>
        <end position="210"/>
    </location>
</feature>
<evidence type="ECO:0000256" key="2">
    <source>
        <dbReference type="SAM" id="Coils"/>
    </source>
</evidence>
<evidence type="ECO:0000313" key="5">
    <source>
        <dbReference type="EMBL" id="OCL08335.1"/>
    </source>
</evidence>